<feature type="binding site" evidence="9">
    <location>
        <position position="15"/>
    </location>
    <ligand>
        <name>NADPH</name>
        <dbReference type="ChEBI" id="CHEBI:57783"/>
    </ligand>
</feature>
<dbReference type="Pfam" id="PF13288">
    <property type="entry name" value="DXPR_C"/>
    <property type="match status" value="1"/>
</dbReference>
<feature type="binding site" evidence="9">
    <location>
        <position position="125"/>
    </location>
    <ligand>
        <name>NADPH</name>
        <dbReference type="ChEBI" id="CHEBI:57783"/>
    </ligand>
</feature>
<organism evidence="13 14">
    <name type="scientific">Megasphaera hexanoica</name>
    <dbReference type="NCBI Taxonomy" id="1675036"/>
    <lineage>
        <taxon>Bacteria</taxon>
        <taxon>Bacillati</taxon>
        <taxon>Bacillota</taxon>
        <taxon>Negativicutes</taxon>
        <taxon>Veillonellales</taxon>
        <taxon>Veillonellaceae</taxon>
        <taxon>Megasphaera</taxon>
    </lineage>
</organism>
<dbReference type="Gene3D" id="3.40.50.720">
    <property type="entry name" value="NAD(P)-binding Rossmann-like Domain"/>
    <property type="match status" value="1"/>
</dbReference>
<keyword evidence="13" id="KW-0413">Isomerase</keyword>
<evidence type="ECO:0000256" key="2">
    <source>
        <dbReference type="ARBA" id="ARBA00006825"/>
    </source>
</evidence>
<feature type="binding site" evidence="9">
    <location>
        <position position="149"/>
    </location>
    <ligand>
        <name>Mn(2+)</name>
        <dbReference type="ChEBI" id="CHEBI:29035"/>
    </ligand>
</feature>
<feature type="binding site" evidence="9">
    <location>
        <position position="216"/>
    </location>
    <ligand>
        <name>1-deoxy-D-xylulose 5-phosphate</name>
        <dbReference type="ChEBI" id="CHEBI:57792"/>
    </ligand>
</feature>
<keyword evidence="5 9" id="KW-0560">Oxidoreductase</keyword>
<feature type="domain" description="DXP reductoisomerase C-terminal" evidence="12">
    <location>
        <begin position="260"/>
        <end position="375"/>
    </location>
</feature>
<feature type="binding site" evidence="9">
    <location>
        <position position="151"/>
    </location>
    <ligand>
        <name>1-deoxy-D-xylulose 5-phosphate</name>
        <dbReference type="ChEBI" id="CHEBI:57792"/>
    </ligand>
</feature>
<evidence type="ECO:0000259" key="11">
    <source>
        <dbReference type="Pfam" id="PF08436"/>
    </source>
</evidence>
<comment type="similarity">
    <text evidence="2 9">Belongs to the DXR family.</text>
</comment>
<dbReference type="GO" id="GO:0016853">
    <property type="term" value="F:isomerase activity"/>
    <property type="evidence" value="ECO:0007669"/>
    <property type="project" value="UniProtKB-KW"/>
</dbReference>
<feature type="binding site" evidence="9">
    <location>
        <position position="14"/>
    </location>
    <ligand>
        <name>NADPH</name>
        <dbReference type="ChEBI" id="CHEBI:57783"/>
    </ligand>
</feature>
<dbReference type="RefSeq" id="WP_170087850.1">
    <property type="nucleotide sequence ID" value="NZ_JABAFG010000016.1"/>
</dbReference>
<dbReference type="AlphaFoldDB" id="A0A848C2W3"/>
<dbReference type="Pfam" id="PF02670">
    <property type="entry name" value="DXP_reductoisom"/>
    <property type="match status" value="1"/>
</dbReference>
<dbReference type="InterPro" id="IPR036169">
    <property type="entry name" value="DXPR_C_sf"/>
</dbReference>
<comment type="cofactor">
    <cofactor evidence="9">
        <name>Mg(2+)</name>
        <dbReference type="ChEBI" id="CHEBI:18420"/>
    </cofactor>
    <cofactor evidence="9">
        <name>Mn(2+)</name>
        <dbReference type="ChEBI" id="CHEBI:29035"/>
    </cofactor>
</comment>
<dbReference type="InterPro" id="IPR036291">
    <property type="entry name" value="NAD(P)-bd_dom_sf"/>
</dbReference>
<feature type="binding site" evidence="9">
    <location>
        <position position="217"/>
    </location>
    <ligand>
        <name>1-deoxy-D-xylulose 5-phosphate</name>
        <dbReference type="ChEBI" id="CHEBI:57792"/>
    </ligand>
</feature>
<feature type="binding site" evidence="9">
    <location>
        <position position="198"/>
    </location>
    <ligand>
        <name>1-deoxy-D-xylulose 5-phosphate</name>
        <dbReference type="ChEBI" id="CHEBI:57792"/>
    </ligand>
</feature>
<evidence type="ECO:0000256" key="9">
    <source>
        <dbReference type="HAMAP-Rule" id="MF_00183"/>
    </source>
</evidence>
<comment type="function">
    <text evidence="9">Catalyzes the NADPH-dependent rearrangement and reduction of 1-deoxy-D-xylulose-5-phosphate (DXP) to 2-C-methyl-D-erythritol 4-phosphate (MEP).</text>
</comment>
<dbReference type="SUPFAM" id="SSF69055">
    <property type="entry name" value="1-deoxy-D-xylulose-5-phosphate reductoisomerase, C-terminal domain"/>
    <property type="match status" value="1"/>
</dbReference>
<feature type="binding site" evidence="9">
    <location>
        <position position="211"/>
    </location>
    <ligand>
        <name>1-deoxy-D-xylulose 5-phosphate</name>
        <dbReference type="ChEBI" id="CHEBI:57792"/>
    </ligand>
</feature>
<evidence type="ECO:0000256" key="7">
    <source>
        <dbReference type="ARBA" id="ARBA00023229"/>
    </source>
</evidence>
<evidence type="ECO:0000256" key="1">
    <source>
        <dbReference type="ARBA" id="ARBA00005094"/>
    </source>
</evidence>
<dbReference type="GO" id="GO:0070402">
    <property type="term" value="F:NADPH binding"/>
    <property type="evidence" value="ECO:0007669"/>
    <property type="project" value="InterPro"/>
</dbReference>
<dbReference type="UniPathway" id="UPA00056">
    <property type="reaction ID" value="UER00092"/>
</dbReference>
<dbReference type="Proteomes" id="UP000591071">
    <property type="component" value="Unassembled WGS sequence"/>
</dbReference>
<keyword evidence="4 9" id="KW-0521">NADP</keyword>
<dbReference type="FunFam" id="3.40.50.720:FF:000045">
    <property type="entry name" value="1-deoxy-D-xylulose 5-phosphate reductoisomerase"/>
    <property type="match status" value="1"/>
</dbReference>
<feature type="domain" description="1-deoxy-D-xylulose 5-phosphate reductoisomerase N-terminal" evidence="10">
    <location>
        <begin position="6"/>
        <end position="131"/>
    </location>
</feature>
<dbReference type="GO" id="GO:0051484">
    <property type="term" value="P:isopentenyl diphosphate biosynthetic process, methylerythritol 4-phosphate pathway involved in terpenoid biosynthetic process"/>
    <property type="evidence" value="ECO:0007669"/>
    <property type="project" value="TreeGrafter"/>
</dbReference>
<evidence type="ECO:0000256" key="5">
    <source>
        <dbReference type="ARBA" id="ARBA00023002"/>
    </source>
</evidence>
<feature type="binding site" evidence="9">
    <location>
        <position position="151"/>
    </location>
    <ligand>
        <name>Mn(2+)</name>
        <dbReference type="ChEBI" id="CHEBI:29035"/>
    </ligand>
</feature>
<proteinExistence type="inferred from homology"/>
<feature type="binding site" evidence="9">
    <location>
        <position position="12"/>
    </location>
    <ligand>
        <name>NADPH</name>
        <dbReference type="ChEBI" id="CHEBI:57783"/>
    </ligand>
</feature>
<dbReference type="EC" id="1.1.1.267" evidence="9"/>
<sequence length="385" mass="41420">MKQKQLCILGSTGSIGTQALDVIAANPEELRVRVLAAHGSVSLMADQIRRFHPDFAVLTDATAARTLQHLVGKECDILSGIDGLRAAASYGPVDTVLAAMVGYAGLEPTLGAIAAGKTIALANKETLVAAGHLVMESARQHGVQILPVDSEHSAIFQSLRGGRKEEVRRLILTASGGPFRGYTREQLHHVTREQCLHHPNWNMGPKVTVDSATLANKGLEVMEAHWLFDMPYEAIDVVIHPQSLVHSLVEFCDGSVMAQMGLTDMRLPIQYAFSWPARYDCAFGHLDLVRAGTLTFEAPDLDAFPALRLAIEAGKAGGTAPCVFNACNEVCVQAFLAGHIAYTDIAPTIATILDAHKPISHPSLEEIAAADQSTRIDTEQVLQKI</sequence>
<evidence type="ECO:0000256" key="6">
    <source>
        <dbReference type="ARBA" id="ARBA00023211"/>
    </source>
</evidence>
<name>A0A848C2W3_9FIRM</name>
<dbReference type="InterPro" id="IPR003821">
    <property type="entry name" value="DXP_reductoisomerase"/>
</dbReference>
<gene>
    <name evidence="9" type="primary">dxr</name>
    <name evidence="13" type="ORF">HF872_09660</name>
</gene>
<feature type="binding site" evidence="9">
    <location>
        <position position="124"/>
    </location>
    <ligand>
        <name>1-deoxy-D-xylulose 5-phosphate</name>
        <dbReference type="ChEBI" id="CHEBI:57792"/>
    </ligand>
</feature>
<dbReference type="GO" id="GO:0030604">
    <property type="term" value="F:1-deoxy-D-xylulose-5-phosphate reductoisomerase activity"/>
    <property type="evidence" value="ECO:0007669"/>
    <property type="project" value="UniProtKB-UniRule"/>
</dbReference>
<accession>A0A848C2W3</accession>
<feature type="binding site" evidence="9">
    <location>
        <position position="220"/>
    </location>
    <ligand>
        <name>1-deoxy-D-xylulose 5-phosphate</name>
        <dbReference type="ChEBI" id="CHEBI:57792"/>
    </ligand>
</feature>
<feature type="binding site" evidence="9">
    <location>
        <position position="123"/>
    </location>
    <ligand>
        <name>NADPH</name>
        <dbReference type="ChEBI" id="CHEBI:57783"/>
    </ligand>
</feature>
<evidence type="ECO:0000313" key="13">
    <source>
        <dbReference type="EMBL" id="NME28883.1"/>
    </source>
</evidence>
<dbReference type="PIRSF" id="PIRSF006205">
    <property type="entry name" value="Dxp_reductismrs"/>
    <property type="match status" value="1"/>
</dbReference>
<evidence type="ECO:0000259" key="12">
    <source>
        <dbReference type="Pfam" id="PF13288"/>
    </source>
</evidence>
<dbReference type="NCBIfam" id="NF009114">
    <property type="entry name" value="PRK12464.1"/>
    <property type="match status" value="1"/>
</dbReference>
<feature type="binding site" evidence="9">
    <location>
        <position position="175"/>
    </location>
    <ligand>
        <name>1-deoxy-D-xylulose 5-phosphate</name>
        <dbReference type="ChEBI" id="CHEBI:57792"/>
    </ligand>
</feature>
<feature type="binding site" evidence="9">
    <location>
        <position position="220"/>
    </location>
    <ligand>
        <name>Mn(2+)</name>
        <dbReference type="ChEBI" id="CHEBI:29035"/>
    </ligand>
</feature>
<dbReference type="EMBL" id="JABAFG010000016">
    <property type="protein sequence ID" value="NME28883.1"/>
    <property type="molecule type" value="Genomic_DNA"/>
</dbReference>
<dbReference type="HAMAP" id="MF_00183">
    <property type="entry name" value="DXP_reductoisom"/>
    <property type="match status" value="1"/>
</dbReference>
<dbReference type="PANTHER" id="PTHR30525">
    <property type="entry name" value="1-DEOXY-D-XYLULOSE 5-PHOSPHATE REDUCTOISOMERASE"/>
    <property type="match status" value="1"/>
</dbReference>
<dbReference type="NCBIfam" id="TIGR00243">
    <property type="entry name" value="Dxr"/>
    <property type="match status" value="1"/>
</dbReference>
<comment type="pathway">
    <text evidence="1 9">Isoprenoid biosynthesis; isopentenyl diphosphate biosynthesis via DXP pathway; isopentenyl diphosphate from 1-deoxy-D-xylulose 5-phosphate: step 1/6.</text>
</comment>
<evidence type="ECO:0000313" key="14">
    <source>
        <dbReference type="Proteomes" id="UP000591071"/>
    </source>
</evidence>
<feature type="domain" description="1-deoxy-D-xylulose 5-phosphate reductoisomerase C-terminal" evidence="11">
    <location>
        <begin position="145"/>
        <end position="228"/>
    </location>
</feature>
<comment type="caution">
    <text evidence="13">The sequence shown here is derived from an EMBL/GenBank/DDBJ whole genome shotgun (WGS) entry which is preliminary data.</text>
</comment>
<dbReference type="Pfam" id="PF08436">
    <property type="entry name" value="DXP_redisom_C"/>
    <property type="match status" value="1"/>
</dbReference>
<dbReference type="SUPFAM" id="SSF55347">
    <property type="entry name" value="Glyceraldehyde-3-phosphate dehydrogenase-like, C-terminal domain"/>
    <property type="match status" value="1"/>
</dbReference>
<protein>
    <recommendedName>
        <fullName evidence="9">1-deoxy-D-xylulose 5-phosphate reductoisomerase</fullName>
        <shortName evidence="9">DXP reductoisomerase</shortName>
        <ecNumber evidence="9">1.1.1.267</ecNumber>
    </recommendedName>
    <alternativeName>
        <fullName evidence="9">1-deoxyxylulose-5-phosphate reductoisomerase</fullName>
    </alternativeName>
    <alternativeName>
        <fullName evidence="9">2-C-methyl-D-erythritol 4-phosphate synthase</fullName>
    </alternativeName>
</protein>
<feature type="binding site" evidence="9">
    <location>
        <position position="150"/>
    </location>
    <ligand>
        <name>1-deoxy-D-xylulose 5-phosphate</name>
        <dbReference type="ChEBI" id="CHEBI:57792"/>
    </ligand>
</feature>
<evidence type="ECO:0000259" key="10">
    <source>
        <dbReference type="Pfam" id="PF02670"/>
    </source>
</evidence>
<keyword evidence="9" id="KW-0460">Magnesium</keyword>
<evidence type="ECO:0000256" key="8">
    <source>
        <dbReference type="ARBA" id="ARBA00048543"/>
    </source>
</evidence>
<dbReference type="InterPro" id="IPR013644">
    <property type="entry name" value="DXP_reductoisomerase_C"/>
</dbReference>
<comment type="catalytic activity">
    <reaction evidence="8">
        <text>2-C-methyl-D-erythritol 4-phosphate + NADP(+) = 1-deoxy-D-xylulose 5-phosphate + NADPH + H(+)</text>
        <dbReference type="Rhea" id="RHEA:13717"/>
        <dbReference type="ChEBI" id="CHEBI:15378"/>
        <dbReference type="ChEBI" id="CHEBI:57783"/>
        <dbReference type="ChEBI" id="CHEBI:57792"/>
        <dbReference type="ChEBI" id="CHEBI:58262"/>
        <dbReference type="ChEBI" id="CHEBI:58349"/>
        <dbReference type="EC" id="1.1.1.267"/>
    </reaction>
    <physiologicalReaction direction="right-to-left" evidence="8">
        <dbReference type="Rhea" id="RHEA:13719"/>
    </physiologicalReaction>
</comment>
<dbReference type="InterPro" id="IPR026877">
    <property type="entry name" value="DXPR_C"/>
</dbReference>
<keyword evidence="6 9" id="KW-0464">Manganese</keyword>
<dbReference type="Gene3D" id="1.10.1740.10">
    <property type="match status" value="1"/>
</dbReference>
<dbReference type="SUPFAM" id="SSF51735">
    <property type="entry name" value="NAD(P)-binding Rossmann-fold domains"/>
    <property type="match status" value="1"/>
</dbReference>
<dbReference type="InterPro" id="IPR013512">
    <property type="entry name" value="DXP_reductoisomerase_N"/>
</dbReference>
<keyword evidence="7 9" id="KW-0414">Isoprene biosynthesis</keyword>
<evidence type="ECO:0000256" key="4">
    <source>
        <dbReference type="ARBA" id="ARBA00022857"/>
    </source>
</evidence>
<reference evidence="13 14" key="1">
    <citation type="submission" date="2020-04" db="EMBL/GenBank/DDBJ databases">
        <authorList>
            <person name="Hitch T.C.A."/>
            <person name="Wylensek D."/>
            <person name="Clavel T."/>
        </authorList>
    </citation>
    <scope>NUCLEOTIDE SEQUENCE [LARGE SCALE GENOMIC DNA]</scope>
    <source>
        <strain evidence="13 14">Oil-RF-744-FAT-WT-6-1</strain>
    </source>
</reference>
<evidence type="ECO:0000256" key="3">
    <source>
        <dbReference type="ARBA" id="ARBA00022723"/>
    </source>
</evidence>
<feature type="binding site" evidence="9">
    <location>
        <position position="13"/>
    </location>
    <ligand>
        <name>NADPH</name>
        <dbReference type="ChEBI" id="CHEBI:57783"/>
    </ligand>
</feature>
<keyword evidence="3 9" id="KW-0479">Metal-binding</keyword>
<comment type="caution">
    <text evidence="9">Lacks conserved residue(s) required for the propagation of feature annotation.</text>
</comment>
<dbReference type="PANTHER" id="PTHR30525:SF0">
    <property type="entry name" value="1-DEOXY-D-XYLULOSE 5-PHOSPHATE REDUCTOISOMERASE, CHLOROPLASTIC"/>
    <property type="match status" value="1"/>
</dbReference>
<feature type="binding site" evidence="9">
    <location>
        <position position="204"/>
    </location>
    <ligand>
        <name>NADPH</name>
        <dbReference type="ChEBI" id="CHEBI:57783"/>
    </ligand>
</feature>
<dbReference type="GO" id="GO:0030145">
    <property type="term" value="F:manganese ion binding"/>
    <property type="evidence" value="ECO:0007669"/>
    <property type="project" value="TreeGrafter"/>
</dbReference>